<dbReference type="Proteomes" id="UP000054270">
    <property type="component" value="Unassembled WGS sequence"/>
</dbReference>
<feature type="compositionally biased region" description="Polar residues" evidence="1">
    <location>
        <begin position="464"/>
        <end position="483"/>
    </location>
</feature>
<feature type="compositionally biased region" description="Polar residues" evidence="1">
    <location>
        <begin position="428"/>
        <end position="440"/>
    </location>
</feature>
<evidence type="ECO:0000313" key="3">
    <source>
        <dbReference type="Proteomes" id="UP000054270"/>
    </source>
</evidence>
<protein>
    <submittedName>
        <fullName evidence="2">Uncharacterized protein</fullName>
    </submittedName>
</protein>
<feature type="region of interest" description="Disordered" evidence="1">
    <location>
        <begin position="322"/>
        <end position="345"/>
    </location>
</feature>
<evidence type="ECO:0000256" key="1">
    <source>
        <dbReference type="SAM" id="MobiDB-lite"/>
    </source>
</evidence>
<evidence type="ECO:0000313" key="2">
    <source>
        <dbReference type="EMBL" id="KJA27853.1"/>
    </source>
</evidence>
<sequence>MTPKAKHPLLDISTCRDGTLPKITANQGTIYAAKIPECLRSRRTRRSVLPISCPEVLQSHAQTRKSTLKEPNSFKLTVPRSHKRPPLQTIEPSVVTTRHGFKTECLESDLNRSKPTVPTARDPSKRRGVIMTENMNIIGSNTISAAAPPAPNDTNSLDLSRFTSQISDLVASLSNSDLGSLEMNGDSDSETTFTDQRLISDKDALEQLQSLNAPRICKDIMGERAVGSTEIQINGRGSSSLISANFGSNRAADSMTSSLLISSSSSSTYSSFSNSLDSPTCLRPASHPPFFGLVNQQLISNKPPTFENKANSAALDSIVSTGRPKIQQASTSKQTGASRCKISSPRKPELTLKSKVKGSFSREKVKQSPVNPLPLTTIFTKSPITIRSSSKENNHLAPEQVINNPTHDLSVRGSKLWTGQVIFNRFSNTQSQGKSPSTATLPDKPVKSYLSPSGWHATSPMKPRSNTINTLLPSSTRPYSRQTLEPPLPSTKPRSNTVNTYSPTTRSPLSQHVTNGSHEFQSQSTQVVSSKVVPSHSVMPSLKVPTPKPVTSSKVTLPVAKPTAPLRVIKKLVRTGSRPGPAPRADGHIVPTAAFMLPKIPIVNAGRKVSSSVAPLIPTCPPSANGVISPNQCRSLLRNSLSGAGILVVR</sequence>
<proteinExistence type="predicted"/>
<accession>A0A0D2MV26</accession>
<feature type="compositionally biased region" description="Polar residues" evidence="1">
    <location>
        <begin position="327"/>
        <end position="337"/>
    </location>
</feature>
<reference evidence="3" key="1">
    <citation type="submission" date="2014-04" db="EMBL/GenBank/DDBJ databases">
        <title>Evolutionary Origins and Diversification of the Mycorrhizal Mutualists.</title>
        <authorList>
            <consortium name="DOE Joint Genome Institute"/>
            <consortium name="Mycorrhizal Genomics Consortium"/>
            <person name="Kohler A."/>
            <person name="Kuo A."/>
            <person name="Nagy L.G."/>
            <person name="Floudas D."/>
            <person name="Copeland A."/>
            <person name="Barry K.W."/>
            <person name="Cichocki N."/>
            <person name="Veneault-Fourrey C."/>
            <person name="LaButti K."/>
            <person name="Lindquist E.A."/>
            <person name="Lipzen A."/>
            <person name="Lundell T."/>
            <person name="Morin E."/>
            <person name="Murat C."/>
            <person name="Riley R."/>
            <person name="Ohm R."/>
            <person name="Sun H."/>
            <person name="Tunlid A."/>
            <person name="Henrissat B."/>
            <person name="Grigoriev I.V."/>
            <person name="Hibbett D.S."/>
            <person name="Martin F."/>
        </authorList>
    </citation>
    <scope>NUCLEOTIDE SEQUENCE [LARGE SCALE GENOMIC DNA]</scope>
    <source>
        <strain evidence="3">FD-334 SS-4</strain>
    </source>
</reference>
<dbReference type="EMBL" id="KN817523">
    <property type="protein sequence ID" value="KJA27853.1"/>
    <property type="molecule type" value="Genomic_DNA"/>
</dbReference>
<dbReference type="AlphaFoldDB" id="A0A0D2MV26"/>
<organism evidence="2 3">
    <name type="scientific">Hypholoma sublateritium (strain FD-334 SS-4)</name>
    <dbReference type="NCBI Taxonomy" id="945553"/>
    <lineage>
        <taxon>Eukaryota</taxon>
        <taxon>Fungi</taxon>
        <taxon>Dikarya</taxon>
        <taxon>Basidiomycota</taxon>
        <taxon>Agaricomycotina</taxon>
        <taxon>Agaricomycetes</taxon>
        <taxon>Agaricomycetidae</taxon>
        <taxon>Agaricales</taxon>
        <taxon>Agaricineae</taxon>
        <taxon>Strophariaceae</taxon>
        <taxon>Hypholoma</taxon>
    </lineage>
</organism>
<keyword evidence="3" id="KW-1185">Reference proteome</keyword>
<dbReference type="OrthoDB" id="3069649at2759"/>
<dbReference type="STRING" id="945553.A0A0D2MV26"/>
<feature type="compositionally biased region" description="Polar residues" evidence="1">
    <location>
        <begin position="492"/>
        <end position="510"/>
    </location>
</feature>
<name>A0A0D2MV26_HYPSF</name>
<gene>
    <name evidence="2" type="ORF">HYPSUDRAFT_62893</name>
</gene>
<feature type="region of interest" description="Disordered" evidence="1">
    <location>
        <begin position="428"/>
        <end position="510"/>
    </location>
</feature>